<comment type="caution">
    <text evidence="1">The sequence shown here is derived from an EMBL/GenBank/DDBJ whole genome shotgun (WGS) entry which is preliminary data.</text>
</comment>
<sequence>MECPGNDTLIRYSGNCIIIHHSIEEMPRTFSFLNLCMFCKGKGASPGELLGTHTENTRFLNTVKI</sequence>
<proteinExistence type="predicted"/>
<reference evidence="1" key="1">
    <citation type="journal article" date="2014" name="Front. Microbiol.">
        <title>High frequency of phylogenetically diverse reductive dehalogenase-homologous genes in deep subseafloor sedimentary metagenomes.</title>
        <authorList>
            <person name="Kawai M."/>
            <person name="Futagami T."/>
            <person name="Toyoda A."/>
            <person name="Takaki Y."/>
            <person name="Nishi S."/>
            <person name="Hori S."/>
            <person name="Arai W."/>
            <person name="Tsubouchi T."/>
            <person name="Morono Y."/>
            <person name="Uchiyama I."/>
            <person name="Ito T."/>
            <person name="Fujiyama A."/>
            <person name="Inagaki F."/>
            <person name="Takami H."/>
        </authorList>
    </citation>
    <scope>NUCLEOTIDE SEQUENCE</scope>
    <source>
        <strain evidence="1">Expedition CK06-06</strain>
    </source>
</reference>
<organism evidence="1">
    <name type="scientific">marine sediment metagenome</name>
    <dbReference type="NCBI Taxonomy" id="412755"/>
    <lineage>
        <taxon>unclassified sequences</taxon>
        <taxon>metagenomes</taxon>
        <taxon>ecological metagenomes</taxon>
    </lineage>
</organism>
<dbReference type="EMBL" id="BARW01009381">
    <property type="protein sequence ID" value="GAI79787.1"/>
    <property type="molecule type" value="Genomic_DNA"/>
</dbReference>
<dbReference type="AlphaFoldDB" id="X1RGD2"/>
<name>X1RGD2_9ZZZZ</name>
<accession>X1RGD2</accession>
<protein>
    <submittedName>
        <fullName evidence="1">Uncharacterized protein</fullName>
    </submittedName>
</protein>
<evidence type="ECO:0000313" key="1">
    <source>
        <dbReference type="EMBL" id="GAI79787.1"/>
    </source>
</evidence>
<gene>
    <name evidence="1" type="ORF">S12H4_18893</name>
</gene>